<dbReference type="RefSeq" id="WP_345937869.1">
    <property type="nucleotide sequence ID" value="NZ_JBBKTW010000006.1"/>
</dbReference>
<evidence type="ECO:0000313" key="2">
    <source>
        <dbReference type="EMBL" id="MEN2990016.1"/>
    </source>
</evidence>
<keyword evidence="1" id="KW-0378">Hydrolase</keyword>
<dbReference type="InterPro" id="IPR007466">
    <property type="entry name" value="Peptidyl-Arg-deiminase_porph"/>
</dbReference>
<dbReference type="PANTHER" id="PTHR31377">
    <property type="entry name" value="AGMATINE DEIMINASE-RELATED"/>
    <property type="match status" value="1"/>
</dbReference>
<dbReference type="Pfam" id="PF04371">
    <property type="entry name" value="PAD_porph"/>
    <property type="match status" value="1"/>
</dbReference>
<dbReference type="PANTHER" id="PTHR31377:SF0">
    <property type="entry name" value="AGMATINE DEIMINASE-RELATED"/>
    <property type="match status" value="1"/>
</dbReference>
<dbReference type="EMBL" id="JBBKTW010000006">
    <property type="protein sequence ID" value="MEN2990016.1"/>
    <property type="molecule type" value="Genomic_DNA"/>
</dbReference>
<reference evidence="2 3" key="1">
    <citation type="submission" date="2024-03" db="EMBL/GenBank/DDBJ databases">
        <title>High-quality draft genome sequencing of Tistrella sp. BH-R2-4.</title>
        <authorList>
            <person name="Dong C."/>
        </authorList>
    </citation>
    <scope>NUCLEOTIDE SEQUENCE [LARGE SCALE GENOMIC DNA]</scope>
    <source>
        <strain evidence="2 3">BH-R2-4</strain>
    </source>
</reference>
<accession>A0ABU9YMH9</accession>
<name>A0ABU9YMH9_9PROT</name>
<gene>
    <name evidence="2" type="ORF">WG926_16985</name>
</gene>
<keyword evidence="3" id="KW-1185">Reference proteome</keyword>
<dbReference type="Proteomes" id="UP001413721">
    <property type="component" value="Unassembled WGS sequence"/>
</dbReference>
<organism evidence="2 3">
    <name type="scientific">Tistrella arctica</name>
    <dbReference type="NCBI Taxonomy" id="3133430"/>
    <lineage>
        <taxon>Bacteria</taxon>
        <taxon>Pseudomonadati</taxon>
        <taxon>Pseudomonadota</taxon>
        <taxon>Alphaproteobacteria</taxon>
        <taxon>Geminicoccales</taxon>
        <taxon>Geminicoccaceae</taxon>
        <taxon>Tistrella</taxon>
    </lineage>
</organism>
<dbReference type="Gene3D" id="3.75.10.10">
    <property type="entry name" value="L-arginine/glycine Amidinotransferase, Chain A"/>
    <property type="match status" value="1"/>
</dbReference>
<evidence type="ECO:0000313" key="3">
    <source>
        <dbReference type="Proteomes" id="UP001413721"/>
    </source>
</evidence>
<proteinExistence type="predicted"/>
<sequence>MSDSVFPPGAIDLHPVCLLPSPDRPAAIWLAVWPSAVDGFTDPRDAGLAIAEAARLLARDTTVAVVARPGDLADASMRCGAGVRVSSWGGSLRCFADRLPMMGHGPDGRPLALDWAPPSDAAGGAAIDHDPDCDITARLLGLGGHGEAAAAMRALAPVAGRAQMIAGDGRGMVVASEALLATADPDARAAVADLLCRSLDAERVIWVPGGFSEDDWPGSLDGVVRFLAPGVVAVATAIDGDPDQPALHETRLRLEVTTQPDGRLLTVVPVPLPRKRPRSEDGRLLPASYLSLLRDGRRLVVPAFDDGNDDVALRLLSRALPAAAIEQVSCRALAGYGGLARLAVALPQAPALNAATIAAAMTASGGPVPQPGA</sequence>
<dbReference type="SUPFAM" id="SSF55909">
    <property type="entry name" value="Pentein"/>
    <property type="match status" value="1"/>
</dbReference>
<protein>
    <submittedName>
        <fullName evidence="2">Agmatine deiminase family protein</fullName>
    </submittedName>
</protein>
<comment type="caution">
    <text evidence="2">The sequence shown here is derived from an EMBL/GenBank/DDBJ whole genome shotgun (WGS) entry which is preliminary data.</text>
</comment>
<evidence type="ECO:0000256" key="1">
    <source>
        <dbReference type="ARBA" id="ARBA00022801"/>
    </source>
</evidence>